<dbReference type="AlphaFoldDB" id="G0P4W0"/>
<dbReference type="eggNOG" id="ENOG502THWI">
    <property type="taxonomic scope" value="Eukaryota"/>
</dbReference>
<accession>G0P4W0</accession>
<evidence type="ECO:0000313" key="2">
    <source>
        <dbReference type="EMBL" id="EGT45096.1"/>
    </source>
</evidence>
<evidence type="ECO:0000313" key="3">
    <source>
        <dbReference type="Proteomes" id="UP000008068"/>
    </source>
</evidence>
<protein>
    <submittedName>
        <fullName evidence="2">Uncharacterized protein</fullName>
    </submittedName>
</protein>
<dbReference type="OMA" id="ECVNCEC"/>
<proteinExistence type="predicted"/>
<feature type="compositionally biased region" description="Polar residues" evidence="1">
    <location>
        <begin position="64"/>
        <end position="82"/>
    </location>
</feature>
<dbReference type="InParanoid" id="G0P4W0"/>
<dbReference type="OrthoDB" id="5811742at2759"/>
<feature type="region of interest" description="Disordered" evidence="1">
    <location>
        <begin position="54"/>
        <end position="85"/>
    </location>
</feature>
<dbReference type="EMBL" id="GL380069">
    <property type="protein sequence ID" value="EGT45096.1"/>
    <property type="molecule type" value="Genomic_DNA"/>
</dbReference>
<dbReference type="HOGENOM" id="CLU_1162022_0_0_1"/>
<keyword evidence="3" id="KW-1185">Reference proteome</keyword>
<gene>
    <name evidence="2" type="ORF">CAEBREN_08429</name>
</gene>
<organism evidence="3">
    <name type="scientific">Caenorhabditis brenneri</name>
    <name type="common">Nematode worm</name>
    <dbReference type="NCBI Taxonomy" id="135651"/>
    <lineage>
        <taxon>Eukaryota</taxon>
        <taxon>Metazoa</taxon>
        <taxon>Ecdysozoa</taxon>
        <taxon>Nematoda</taxon>
        <taxon>Chromadorea</taxon>
        <taxon>Rhabditida</taxon>
        <taxon>Rhabditina</taxon>
        <taxon>Rhabditomorpha</taxon>
        <taxon>Rhabditoidea</taxon>
        <taxon>Rhabditidae</taxon>
        <taxon>Peloderinae</taxon>
        <taxon>Caenorhabditis</taxon>
    </lineage>
</organism>
<reference evidence="3" key="1">
    <citation type="submission" date="2011-07" db="EMBL/GenBank/DDBJ databases">
        <authorList>
            <consortium name="Caenorhabditis brenneri Sequencing and Analysis Consortium"/>
            <person name="Wilson R.K."/>
        </authorList>
    </citation>
    <scope>NUCLEOTIDE SEQUENCE [LARGE SCALE GENOMIC DNA]</scope>
    <source>
        <strain evidence="3">PB2801</strain>
    </source>
</reference>
<dbReference type="FunCoup" id="G0P4W0">
    <property type="interactions" value="1948"/>
</dbReference>
<evidence type="ECO:0000256" key="1">
    <source>
        <dbReference type="SAM" id="MobiDB-lite"/>
    </source>
</evidence>
<dbReference type="Proteomes" id="UP000008068">
    <property type="component" value="Unassembled WGS sequence"/>
</dbReference>
<sequence>MECVDCDCTVKTMDKLDVAIRALLQRGKHVNRMMDNEKLIREAKRMEEVQQLKKQIPKAPVPSETVTMESTMKNSEKQQSPGNRRIYNKQLKTAESIDFDIPSLVYESSENGLDDSSLRQYTSTSLSIPEKTCPSAMYTKSETTTVTTELTHSTFKKGGKNKNGSNALVFNNTYSVQVDGDIEVLPMKVYVKQRLDDNSLDLYLVFFDKKSDKVMDISMTIHEKQIRDVQFCGKDAKLD</sequence>
<name>G0P4W0_CAEBE</name>